<feature type="domain" description="DNA ligase D 3'-phosphoesterase" evidence="2">
    <location>
        <begin position="43"/>
        <end position="150"/>
    </location>
</feature>
<evidence type="ECO:0000313" key="4">
    <source>
        <dbReference type="EMBL" id="GAA0530922.1"/>
    </source>
</evidence>
<comment type="caution">
    <text evidence="5">The sequence shown here is derived from an EMBL/GenBank/DDBJ whole genome shotgun (WGS) entry which is preliminary data.</text>
</comment>
<dbReference type="RefSeq" id="WP_268240344.1">
    <property type="nucleotide sequence ID" value="NZ_BAAAHC010000013.1"/>
</dbReference>
<evidence type="ECO:0000313" key="7">
    <source>
        <dbReference type="Proteomes" id="UP001500220"/>
    </source>
</evidence>
<keyword evidence="7" id="KW-1185">Reference proteome</keyword>
<dbReference type="Proteomes" id="UP000597989">
    <property type="component" value="Unassembled WGS sequence"/>
</dbReference>
<dbReference type="Pfam" id="PF13298">
    <property type="entry name" value="LigD_N"/>
    <property type="match status" value="1"/>
</dbReference>
<dbReference type="NCBIfam" id="TIGR02778">
    <property type="entry name" value="ligD_pol"/>
    <property type="match status" value="1"/>
</dbReference>
<evidence type="ECO:0000259" key="3">
    <source>
        <dbReference type="Pfam" id="PF21686"/>
    </source>
</evidence>
<dbReference type="InterPro" id="IPR014144">
    <property type="entry name" value="LigD_PE_domain"/>
</dbReference>
<dbReference type="Proteomes" id="UP001500220">
    <property type="component" value="Unassembled WGS sequence"/>
</dbReference>
<evidence type="ECO:0000313" key="6">
    <source>
        <dbReference type="Proteomes" id="UP000597989"/>
    </source>
</evidence>
<gene>
    <name evidence="5" type="primary">lig</name>
    <name evidence="4" type="synonym">ligD_4</name>
    <name evidence="4" type="ORF">GCM10009545_36780</name>
    <name evidence="5" type="ORF">GCM10011581_28300</name>
</gene>
<reference evidence="7" key="3">
    <citation type="journal article" date="2019" name="Int. J. Syst. Evol. Microbiol.">
        <title>The Global Catalogue of Microorganisms (GCM) 10K type strain sequencing project: providing services to taxonomists for standard genome sequencing and annotation.</title>
        <authorList>
            <consortium name="The Broad Institute Genomics Platform"/>
            <consortium name="The Broad Institute Genome Sequencing Center for Infectious Disease"/>
            <person name="Wu L."/>
            <person name="Ma J."/>
        </authorList>
    </citation>
    <scope>NUCLEOTIDE SEQUENCE [LARGE SCALE GENOMIC DNA]</scope>
    <source>
        <strain evidence="7">JCM 10664</strain>
    </source>
</reference>
<reference evidence="4" key="1">
    <citation type="journal article" date="2014" name="Int. J. Syst. Evol. Microbiol.">
        <title>Complete genome of a new Firmicutes species belonging to the dominant human colonic microbiota ('Ruminococcus bicirculans') reveals two chromosomes and a selective capacity to utilize plant glucans.</title>
        <authorList>
            <consortium name="NISC Comparative Sequencing Program"/>
            <person name="Wegmann U."/>
            <person name="Louis P."/>
            <person name="Goesmann A."/>
            <person name="Henrissat B."/>
            <person name="Duncan S.H."/>
            <person name="Flint H.J."/>
        </authorList>
    </citation>
    <scope>NUCLEOTIDE SEQUENCE</scope>
    <source>
        <strain evidence="4">JCM 10664</strain>
    </source>
</reference>
<sequence length="542" mass="61714">MDDAQRRRRDSLARYRGMRDFNRTAEPRGEDTARGDGNRFVVQRHRARRRHYDLRLELDGVLVSWAVPKGPTLDPKARRMAIHVEDHPLEYADFEGTIPAGEYGGGDVIVWDRGTWEPVDTDDPVAAIAAGNLHFDLHGEKLAGRFVLVRRGEGEQWLLLHKHDDHAEPGWDPETHPKSVKSGRTNEEVAADPDAMWRSDLPPARAEIDLRGGGGPHRTRRRKRPRWELPTDDELAALDKLGKKGSWELGGRKLALTNLDKVLFPPRGDEPPVTKRDLIRYHALIAPVMLPYLVNRPLNSHRFPDGVDKPGFWHKEVPDHAPAWLRRWRYPQADPEDTQWYIVPDSVPALAWLANYGALELHAWTSRIDDVQHPTWALFDIDPGPRTSFGDVLVLARLHRTAMDHLGVEARPKVTGQRGIQIWVPVEPRYTYAETRAWTEKVSRAVGDTVPELVSWAWTKQDRRGLARLDYTQNVINKTLVAPYSARPRPGAPVSVPLEWDELDDPDLAPDRWTIRTVLDRLASRGDPFAALLDVEQQLPPV</sequence>
<dbReference type="PANTHER" id="PTHR42705">
    <property type="entry name" value="BIFUNCTIONAL NON-HOMOLOGOUS END JOINING PROTEIN LIGD"/>
    <property type="match status" value="1"/>
</dbReference>
<feature type="compositionally biased region" description="Basic and acidic residues" evidence="1">
    <location>
        <begin position="165"/>
        <end position="177"/>
    </location>
</feature>
<organism evidence="5 6">
    <name type="scientific">Saccharopolyspora thermophila</name>
    <dbReference type="NCBI Taxonomy" id="89367"/>
    <lineage>
        <taxon>Bacteria</taxon>
        <taxon>Bacillati</taxon>
        <taxon>Actinomycetota</taxon>
        <taxon>Actinomycetes</taxon>
        <taxon>Pseudonocardiales</taxon>
        <taxon>Pseudonocardiaceae</taxon>
        <taxon>Saccharopolyspora</taxon>
    </lineage>
</organism>
<reference evidence="5 6" key="2">
    <citation type="journal article" date="2014" name="Int. J. Syst. Evol. Microbiol.">
        <title>Complete genome sequence of Corynebacterium casei LMG S-19264T (=DSM 44701T), isolated from a smear-ripened cheese.</title>
        <authorList>
            <consortium name="US DOE Joint Genome Institute (JGI-PGF)"/>
            <person name="Walter F."/>
            <person name="Albersmeier A."/>
            <person name="Kalinowski J."/>
            <person name="Ruckert C."/>
        </authorList>
    </citation>
    <scope>NUCLEOTIDE SEQUENCE [LARGE SCALE GENOMIC DNA]</scope>
    <source>
        <strain evidence="5 6">CGMCC 4.7206</strain>
    </source>
</reference>
<feature type="region of interest" description="Disordered" evidence="1">
    <location>
        <begin position="16"/>
        <end position="37"/>
    </location>
</feature>
<feature type="region of interest" description="Disordered" evidence="1">
    <location>
        <begin position="206"/>
        <end position="226"/>
    </location>
</feature>
<dbReference type="InterPro" id="IPR052171">
    <property type="entry name" value="NHEJ_LigD"/>
</dbReference>
<evidence type="ECO:0000256" key="1">
    <source>
        <dbReference type="SAM" id="MobiDB-lite"/>
    </source>
</evidence>
<dbReference type="PANTHER" id="PTHR42705:SF2">
    <property type="entry name" value="BIFUNCTIONAL NON-HOMOLOGOUS END JOINING PROTEIN LIGD"/>
    <property type="match status" value="1"/>
</dbReference>
<dbReference type="EMBL" id="BMMT01000009">
    <property type="protein sequence ID" value="GGI89548.1"/>
    <property type="molecule type" value="Genomic_DNA"/>
</dbReference>
<protein>
    <submittedName>
        <fullName evidence="5">ATP-dependent DNA ligase</fullName>
    </submittedName>
    <submittedName>
        <fullName evidence="4">Non-homologous end-joining DNA ligase</fullName>
    </submittedName>
</protein>
<proteinExistence type="predicted"/>
<dbReference type="EMBL" id="BAAAHC010000013">
    <property type="protein sequence ID" value="GAA0530922.1"/>
    <property type="molecule type" value="Genomic_DNA"/>
</dbReference>
<name>A0A917JZD1_9PSEU</name>
<dbReference type="Gene3D" id="3.90.920.10">
    <property type="entry name" value="DNA primase, PRIM domain"/>
    <property type="match status" value="1"/>
</dbReference>
<dbReference type="AlphaFoldDB" id="A0A917JZD1"/>
<reference evidence="5" key="4">
    <citation type="submission" date="2020-09" db="EMBL/GenBank/DDBJ databases">
        <authorList>
            <person name="Sun Q."/>
            <person name="Zhou Y."/>
        </authorList>
    </citation>
    <scope>NUCLEOTIDE SEQUENCE</scope>
    <source>
        <strain evidence="5">CGMCC 4.7206</strain>
    </source>
</reference>
<keyword evidence="5" id="KW-0436">Ligase</keyword>
<dbReference type="GO" id="GO:0016874">
    <property type="term" value="F:ligase activity"/>
    <property type="evidence" value="ECO:0007669"/>
    <property type="project" value="UniProtKB-KW"/>
</dbReference>
<evidence type="ECO:0000313" key="5">
    <source>
        <dbReference type="EMBL" id="GGI89548.1"/>
    </source>
</evidence>
<dbReference type="InterPro" id="IPR014145">
    <property type="entry name" value="LigD_pol_dom"/>
</dbReference>
<accession>A0A917JZD1</accession>
<dbReference type="Pfam" id="PF21686">
    <property type="entry name" value="LigD_Prim-Pol"/>
    <property type="match status" value="1"/>
</dbReference>
<feature type="region of interest" description="Disordered" evidence="1">
    <location>
        <begin position="165"/>
        <end position="189"/>
    </location>
</feature>
<feature type="domain" description="DNA ligase D polymerase" evidence="3">
    <location>
        <begin position="274"/>
        <end position="529"/>
    </location>
</feature>
<reference evidence="4" key="5">
    <citation type="submission" date="2023-12" db="EMBL/GenBank/DDBJ databases">
        <authorList>
            <person name="Sun Q."/>
            <person name="Inoue M."/>
        </authorList>
    </citation>
    <scope>NUCLEOTIDE SEQUENCE</scope>
    <source>
        <strain evidence="4">JCM 10664</strain>
    </source>
</reference>
<dbReference type="NCBIfam" id="TIGR02777">
    <property type="entry name" value="LigD_PE_dom"/>
    <property type="match status" value="1"/>
</dbReference>
<evidence type="ECO:0000259" key="2">
    <source>
        <dbReference type="Pfam" id="PF13298"/>
    </source>
</evidence>